<feature type="disulfide bond" evidence="1">
    <location>
        <begin position="273"/>
        <end position="282"/>
    </location>
</feature>
<evidence type="ECO:0000313" key="6">
    <source>
        <dbReference type="EMBL" id="KAK2551223.1"/>
    </source>
</evidence>
<dbReference type="Proteomes" id="UP001249851">
    <property type="component" value="Unassembled WGS sequence"/>
</dbReference>
<dbReference type="InterPro" id="IPR007110">
    <property type="entry name" value="Ig-like_dom"/>
</dbReference>
<keyword evidence="7" id="KW-1185">Reference proteome</keyword>
<dbReference type="InterPro" id="IPR013783">
    <property type="entry name" value="Ig-like_fold"/>
</dbReference>
<dbReference type="CDD" id="cd00057">
    <property type="entry name" value="FA58C"/>
    <property type="match status" value="1"/>
</dbReference>
<accession>A0AAD9UV92</accession>
<feature type="domain" description="Ig-like" evidence="4">
    <location>
        <begin position="379"/>
        <end position="456"/>
    </location>
</feature>
<dbReference type="PROSITE" id="PS50026">
    <property type="entry name" value="EGF_3"/>
    <property type="match status" value="1"/>
</dbReference>
<feature type="domain" description="Ig-like" evidence="4">
    <location>
        <begin position="283"/>
        <end position="370"/>
    </location>
</feature>
<keyword evidence="1" id="KW-1015">Disulfide bond</keyword>
<dbReference type="SMART" id="SM00408">
    <property type="entry name" value="IGc2"/>
    <property type="match status" value="2"/>
</dbReference>
<keyword evidence="1" id="KW-0245">EGF-like domain</keyword>
<feature type="domain" description="EGF-like" evidence="3">
    <location>
        <begin position="243"/>
        <end position="283"/>
    </location>
</feature>
<evidence type="ECO:0000259" key="5">
    <source>
        <dbReference type="PROSITE" id="PS50948"/>
    </source>
</evidence>
<dbReference type="SMART" id="SM00409">
    <property type="entry name" value="IG"/>
    <property type="match status" value="2"/>
</dbReference>
<proteinExistence type="predicted"/>
<dbReference type="InterPro" id="IPR036179">
    <property type="entry name" value="Ig-like_dom_sf"/>
</dbReference>
<feature type="domain" description="Apple" evidence="5">
    <location>
        <begin position="162"/>
        <end position="244"/>
    </location>
</feature>
<dbReference type="InterPro" id="IPR003599">
    <property type="entry name" value="Ig_sub"/>
</dbReference>
<name>A0AAD9UV92_ACRCE</name>
<evidence type="ECO:0000259" key="2">
    <source>
        <dbReference type="PROSITE" id="PS50022"/>
    </source>
</evidence>
<dbReference type="Gene3D" id="2.60.120.260">
    <property type="entry name" value="Galactose-binding domain-like"/>
    <property type="match status" value="1"/>
</dbReference>
<dbReference type="Gene3D" id="2.60.120.1000">
    <property type="match status" value="1"/>
</dbReference>
<evidence type="ECO:0000259" key="4">
    <source>
        <dbReference type="PROSITE" id="PS50835"/>
    </source>
</evidence>
<dbReference type="SUPFAM" id="SSF48726">
    <property type="entry name" value="Immunoglobulin"/>
    <property type="match status" value="2"/>
</dbReference>
<dbReference type="PROSITE" id="PS01186">
    <property type="entry name" value="EGF_2"/>
    <property type="match status" value="1"/>
</dbReference>
<protein>
    <submittedName>
        <fullName evidence="6">Neurexin-4</fullName>
    </submittedName>
</protein>
<evidence type="ECO:0000256" key="1">
    <source>
        <dbReference type="PROSITE-ProRule" id="PRU00076"/>
    </source>
</evidence>
<dbReference type="InterPro" id="IPR000421">
    <property type="entry name" value="FA58C"/>
</dbReference>
<dbReference type="PROSITE" id="PS50835">
    <property type="entry name" value="IG_LIKE"/>
    <property type="match status" value="2"/>
</dbReference>
<dbReference type="InterPro" id="IPR008979">
    <property type="entry name" value="Galactose-bd-like_sf"/>
</dbReference>
<dbReference type="PROSITE" id="PS50948">
    <property type="entry name" value="PAN"/>
    <property type="match status" value="1"/>
</dbReference>
<comment type="caution">
    <text evidence="1">Lacks conserved residue(s) required for the propagation of feature annotation.</text>
</comment>
<dbReference type="InterPro" id="IPR000742">
    <property type="entry name" value="EGF"/>
</dbReference>
<dbReference type="SMART" id="SM00231">
    <property type="entry name" value="FA58C"/>
    <property type="match status" value="1"/>
</dbReference>
<evidence type="ECO:0000313" key="7">
    <source>
        <dbReference type="Proteomes" id="UP001249851"/>
    </source>
</evidence>
<dbReference type="InterPro" id="IPR003598">
    <property type="entry name" value="Ig_sub2"/>
</dbReference>
<dbReference type="Gene3D" id="2.60.40.10">
    <property type="entry name" value="Immunoglobulins"/>
    <property type="match status" value="2"/>
</dbReference>
<dbReference type="EMBL" id="JARQWQ010000100">
    <property type="protein sequence ID" value="KAK2551223.1"/>
    <property type="molecule type" value="Genomic_DNA"/>
</dbReference>
<dbReference type="PANTHER" id="PTHR24543">
    <property type="entry name" value="MULTICOPPER OXIDASE-RELATED"/>
    <property type="match status" value="1"/>
</dbReference>
<gene>
    <name evidence="6" type="ORF">P5673_027988</name>
</gene>
<dbReference type="FunFam" id="2.60.120.260:FF:000016">
    <property type="entry name" value="Contactin-associated protein-like 4 isoform 1"/>
    <property type="match status" value="1"/>
</dbReference>
<dbReference type="Pfam" id="PF00754">
    <property type="entry name" value="F5_F8_type_C"/>
    <property type="match status" value="1"/>
</dbReference>
<comment type="caution">
    <text evidence="6">The sequence shown here is derived from an EMBL/GenBank/DDBJ whole genome shotgun (WGS) entry which is preliminary data.</text>
</comment>
<sequence length="668" mass="73737">MVWFLPPECKKPLGMESGAISDKQITASSTFNHFYIPSNGRLHHKVVHHNETRGGAWAPRHTNSQQWLQINLGPQKTTVKMVATQGRYGGPQWVKRYKLQYSSDGGSFRYYKKTFDGNSDQNTVVYNELNPPINARFIRFRPTLWNSYIAMRVELYGCHDLCRSFHLAEPIQGHTLIGHLIRSLTVEVESSCRVNCYLEPACVSFNMCPLEDGTHRCELSNSDHHRHPQDLISSAGYSYTATVENFCLTSTCHPNNTLTCQSGFSDRGFHCVCKAGYFGNDCEEVALWVDAFPKMTTIKKGSKVLITCNATGKATPVVSWKKLGGPISTSSTVYSNGTLSIPHVELGDNGTYVCIATNAFTTLTSSVELEVFCSQVAIPQSVASVVRYVGQRVRLSCDPPTENPNAVFTWMFNDSATLPFGAFVEASNALLISSLRKEHSGDFSCLIGSSLHWSTSVLVKFPETCTIVQQTICGVSGDYVIDPDGEQGQAPFPVYCDMNDKGGVGVTAVSHDSEATTRVHGLEPKGSYRRDVNYVNASIAQIKGLIDHSQECQQFLKYKCKHSIITDFTADGAMDFFAWWVSRDGQKMTYWGGVSSGTLGCACSVNNNCANPSKPCNCDKNDNTWREDSGFLTDKSHLPVTQLRFGDTGGSQEEGYHTLGKLECYGTP</sequence>
<dbReference type="NCBIfam" id="NF040941">
    <property type="entry name" value="GGGWT_bact"/>
    <property type="match status" value="1"/>
</dbReference>
<feature type="domain" description="F5/8 type C" evidence="2">
    <location>
        <begin position="9"/>
        <end position="158"/>
    </location>
</feature>
<dbReference type="PROSITE" id="PS50022">
    <property type="entry name" value="FA58C_3"/>
    <property type="match status" value="1"/>
</dbReference>
<dbReference type="CDD" id="cd00096">
    <property type="entry name" value="Ig"/>
    <property type="match status" value="1"/>
</dbReference>
<dbReference type="PROSITE" id="PS01286">
    <property type="entry name" value="FA58C_2"/>
    <property type="match status" value="1"/>
</dbReference>
<reference evidence="6" key="1">
    <citation type="journal article" date="2023" name="G3 (Bethesda)">
        <title>Whole genome assembly and annotation of the endangered Caribbean coral Acropora cervicornis.</title>
        <authorList>
            <person name="Selwyn J.D."/>
            <person name="Vollmer S.V."/>
        </authorList>
    </citation>
    <scope>NUCLEOTIDE SEQUENCE</scope>
    <source>
        <strain evidence="6">K2</strain>
    </source>
</reference>
<dbReference type="AlphaFoldDB" id="A0AAD9UV92"/>
<organism evidence="6 7">
    <name type="scientific">Acropora cervicornis</name>
    <name type="common">Staghorn coral</name>
    <dbReference type="NCBI Taxonomy" id="6130"/>
    <lineage>
        <taxon>Eukaryota</taxon>
        <taxon>Metazoa</taxon>
        <taxon>Cnidaria</taxon>
        <taxon>Anthozoa</taxon>
        <taxon>Hexacorallia</taxon>
        <taxon>Scleractinia</taxon>
        <taxon>Astrocoeniina</taxon>
        <taxon>Acroporidae</taxon>
        <taxon>Acropora</taxon>
    </lineage>
</organism>
<dbReference type="InterPro" id="IPR003609">
    <property type="entry name" value="Pan_app"/>
</dbReference>
<dbReference type="SUPFAM" id="SSF49785">
    <property type="entry name" value="Galactose-binding domain-like"/>
    <property type="match status" value="1"/>
</dbReference>
<evidence type="ECO:0000259" key="3">
    <source>
        <dbReference type="PROSITE" id="PS50026"/>
    </source>
</evidence>
<dbReference type="PROSITE" id="PS00022">
    <property type="entry name" value="EGF_1"/>
    <property type="match status" value="1"/>
</dbReference>
<dbReference type="Pfam" id="PF13927">
    <property type="entry name" value="Ig_3"/>
    <property type="match status" value="1"/>
</dbReference>
<reference evidence="6" key="2">
    <citation type="journal article" date="2023" name="Science">
        <title>Genomic signatures of disease resistance in endangered staghorn corals.</title>
        <authorList>
            <person name="Vollmer S.V."/>
            <person name="Selwyn J.D."/>
            <person name="Despard B.A."/>
            <person name="Roesel C.L."/>
        </authorList>
    </citation>
    <scope>NUCLEOTIDE SEQUENCE</scope>
    <source>
        <strain evidence="6">K2</strain>
    </source>
</reference>